<evidence type="ECO:0000313" key="2">
    <source>
        <dbReference type="EMBL" id="PKU76910.1"/>
    </source>
</evidence>
<dbReference type="PROSITE" id="PS00028">
    <property type="entry name" value="ZINC_FINGER_C2H2_1"/>
    <property type="match status" value="1"/>
</dbReference>
<gene>
    <name evidence="2" type="ORF">MA16_Dca001516</name>
</gene>
<reference evidence="2 3" key="1">
    <citation type="journal article" date="2016" name="Sci. Rep.">
        <title>The Dendrobium catenatum Lindl. genome sequence provides insights into polysaccharide synthase, floral development and adaptive evolution.</title>
        <authorList>
            <person name="Zhang G.Q."/>
            <person name="Xu Q."/>
            <person name="Bian C."/>
            <person name="Tsai W.C."/>
            <person name="Yeh C.M."/>
            <person name="Liu K.W."/>
            <person name="Yoshida K."/>
            <person name="Zhang L.S."/>
            <person name="Chang S.B."/>
            <person name="Chen F."/>
            <person name="Shi Y."/>
            <person name="Su Y.Y."/>
            <person name="Zhang Y.Q."/>
            <person name="Chen L.J."/>
            <person name="Yin Y."/>
            <person name="Lin M."/>
            <person name="Huang H."/>
            <person name="Deng H."/>
            <person name="Wang Z.W."/>
            <person name="Zhu S.L."/>
            <person name="Zhao X."/>
            <person name="Deng C."/>
            <person name="Niu S.C."/>
            <person name="Huang J."/>
            <person name="Wang M."/>
            <person name="Liu G.H."/>
            <person name="Yang H.J."/>
            <person name="Xiao X.J."/>
            <person name="Hsiao Y.Y."/>
            <person name="Wu W.L."/>
            <person name="Chen Y.Y."/>
            <person name="Mitsuda N."/>
            <person name="Ohme-Takagi M."/>
            <person name="Luo Y.B."/>
            <person name="Van de Peer Y."/>
            <person name="Liu Z.J."/>
        </authorList>
    </citation>
    <scope>NUCLEOTIDE SEQUENCE [LARGE SCALE GENOMIC DNA]</scope>
    <source>
        <tissue evidence="2">The whole plant</tissue>
    </source>
</reference>
<proteinExistence type="predicted"/>
<dbReference type="FunFam" id="3.90.228.10:FF:000015">
    <property type="entry name" value="C2H2-like zinc finger protein"/>
    <property type="match status" value="1"/>
</dbReference>
<dbReference type="AlphaFoldDB" id="A0A2I0WMM0"/>
<dbReference type="PANTHER" id="PTHR31681">
    <property type="entry name" value="C2H2-LIKE ZINC FINGER PROTEIN"/>
    <property type="match status" value="1"/>
</dbReference>
<reference evidence="2 3" key="2">
    <citation type="journal article" date="2017" name="Nature">
        <title>The Apostasia genome and the evolution of orchids.</title>
        <authorList>
            <person name="Zhang G.Q."/>
            <person name="Liu K.W."/>
            <person name="Li Z."/>
            <person name="Lohaus R."/>
            <person name="Hsiao Y.Y."/>
            <person name="Niu S.C."/>
            <person name="Wang J.Y."/>
            <person name="Lin Y.C."/>
            <person name="Xu Q."/>
            <person name="Chen L.J."/>
            <person name="Yoshida K."/>
            <person name="Fujiwara S."/>
            <person name="Wang Z.W."/>
            <person name="Zhang Y.Q."/>
            <person name="Mitsuda N."/>
            <person name="Wang M."/>
            <person name="Liu G.H."/>
            <person name="Pecoraro L."/>
            <person name="Huang H.X."/>
            <person name="Xiao X.J."/>
            <person name="Lin M."/>
            <person name="Wu X.Y."/>
            <person name="Wu W.L."/>
            <person name="Chen Y.Y."/>
            <person name="Chang S.B."/>
            <person name="Sakamoto S."/>
            <person name="Ohme-Takagi M."/>
            <person name="Yagi M."/>
            <person name="Zeng S.J."/>
            <person name="Shen C.Y."/>
            <person name="Yeh C.M."/>
            <person name="Luo Y.B."/>
            <person name="Tsai W.C."/>
            <person name="Van de Peer Y."/>
            <person name="Liu Z.J."/>
        </authorList>
    </citation>
    <scope>NUCLEOTIDE SEQUENCE [LARGE SCALE GENOMIC DNA]</scope>
    <source>
        <tissue evidence="2">The whole plant</tissue>
    </source>
</reference>
<feature type="domain" description="C2H2-type" evidence="1">
    <location>
        <begin position="184"/>
        <end position="205"/>
    </location>
</feature>
<protein>
    <recommendedName>
        <fullName evidence="1">C2H2-type domain-containing protein</fullName>
    </recommendedName>
</protein>
<dbReference type="EMBL" id="KZ502537">
    <property type="protein sequence ID" value="PKU76910.1"/>
    <property type="molecule type" value="Genomic_DNA"/>
</dbReference>
<sequence length="445" mass="48215">MTGIWFAIKKSLQCKSEAGQVHEPERKGKGIHLNYTTKKKTSPWCSSCSPSVTILKDVIHGSHVPPDPPMTSSCSPRSVGSSDLVHPLTHEVLASVSGNEVKIAACHGGGGFGSYSCGGGPLVDHGLMGRGRAGIQNCSALGEEGMAACSRRKKDKVSYSFSGGIEINEGQEIEANGSYGALACYYCGEEFKKWQALEDHHVCNHAVTELEEGESSKKIVEKICQASFSDQSDRSCLIIEKILKVHNMQKTLANFEKYRESVKARASKLQKKHARCIADGNELLRFHGTTISCSLGVNGSSSLCSSENCNVCRIIKLGFSVIWDMNEGVGVFTASTSERAFESIETSKEKPLPKKALLVCRAIAGRIHKPLDNLQEVIGLPGFDSLAGKVGGHSSLDVLYLLNPRALLPCFVIGPADRKIVLVRSEQIKSSWTVPRAVLRTKFLH</sequence>
<dbReference type="Proteomes" id="UP000233837">
    <property type="component" value="Unassembled WGS sequence"/>
</dbReference>
<organism evidence="2 3">
    <name type="scientific">Dendrobium catenatum</name>
    <dbReference type="NCBI Taxonomy" id="906689"/>
    <lineage>
        <taxon>Eukaryota</taxon>
        <taxon>Viridiplantae</taxon>
        <taxon>Streptophyta</taxon>
        <taxon>Embryophyta</taxon>
        <taxon>Tracheophyta</taxon>
        <taxon>Spermatophyta</taxon>
        <taxon>Magnoliopsida</taxon>
        <taxon>Liliopsida</taxon>
        <taxon>Asparagales</taxon>
        <taxon>Orchidaceae</taxon>
        <taxon>Epidendroideae</taxon>
        <taxon>Malaxideae</taxon>
        <taxon>Dendrobiinae</taxon>
        <taxon>Dendrobium</taxon>
    </lineage>
</organism>
<name>A0A2I0WMM0_9ASPA</name>
<evidence type="ECO:0000313" key="3">
    <source>
        <dbReference type="Proteomes" id="UP000233837"/>
    </source>
</evidence>
<dbReference type="SUPFAM" id="SSF56399">
    <property type="entry name" value="ADP-ribosylation"/>
    <property type="match status" value="1"/>
</dbReference>
<keyword evidence="3" id="KW-1185">Reference proteome</keyword>
<dbReference type="Gene3D" id="3.90.228.10">
    <property type="match status" value="1"/>
</dbReference>
<evidence type="ECO:0000259" key="1">
    <source>
        <dbReference type="PROSITE" id="PS00028"/>
    </source>
</evidence>
<accession>A0A2I0WMM0</accession>
<dbReference type="STRING" id="906689.A0A2I0WMM0"/>
<dbReference type="PANTHER" id="PTHR31681:SF106">
    <property type="entry name" value="ZINC FINGER (C2H2 TYPE) FAMILY PROTEIN-RELATED"/>
    <property type="match status" value="1"/>
</dbReference>
<dbReference type="InterPro" id="IPR013087">
    <property type="entry name" value="Znf_C2H2_type"/>
</dbReference>